<evidence type="ECO:0000256" key="3">
    <source>
        <dbReference type="ARBA" id="ARBA00022946"/>
    </source>
</evidence>
<dbReference type="GO" id="GO:0003676">
    <property type="term" value="F:nucleic acid binding"/>
    <property type="evidence" value="ECO:0007669"/>
    <property type="project" value="InterPro"/>
</dbReference>
<dbReference type="SMART" id="SM00733">
    <property type="entry name" value="Mterf"/>
    <property type="match status" value="5"/>
</dbReference>
<proteinExistence type="inferred from homology"/>
<protein>
    <recommendedName>
        <fullName evidence="6">Mitochondrial transcription termination factor family protein</fullName>
    </recommendedName>
</protein>
<evidence type="ECO:0000256" key="2">
    <source>
        <dbReference type="ARBA" id="ARBA00022472"/>
    </source>
</evidence>
<dbReference type="InterPro" id="IPR038538">
    <property type="entry name" value="MTERF_sf"/>
</dbReference>
<organism evidence="4 5">
    <name type="scientific">Genlisea aurea</name>
    <dbReference type="NCBI Taxonomy" id="192259"/>
    <lineage>
        <taxon>Eukaryota</taxon>
        <taxon>Viridiplantae</taxon>
        <taxon>Streptophyta</taxon>
        <taxon>Embryophyta</taxon>
        <taxon>Tracheophyta</taxon>
        <taxon>Spermatophyta</taxon>
        <taxon>Magnoliopsida</taxon>
        <taxon>eudicotyledons</taxon>
        <taxon>Gunneridae</taxon>
        <taxon>Pentapetalae</taxon>
        <taxon>asterids</taxon>
        <taxon>lamiids</taxon>
        <taxon>Lamiales</taxon>
        <taxon>Lentibulariaceae</taxon>
        <taxon>Genlisea</taxon>
    </lineage>
</organism>
<evidence type="ECO:0000313" key="4">
    <source>
        <dbReference type="EMBL" id="EPS60354.1"/>
    </source>
</evidence>
<dbReference type="InterPro" id="IPR003690">
    <property type="entry name" value="MTERF"/>
</dbReference>
<dbReference type="Pfam" id="PF02536">
    <property type="entry name" value="mTERF"/>
    <property type="match status" value="2"/>
</dbReference>
<keyword evidence="5" id="KW-1185">Reference proteome</keyword>
<dbReference type="Gene3D" id="1.25.70.10">
    <property type="entry name" value="Transcription termination factor 3, mitochondrial"/>
    <property type="match status" value="2"/>
</dbReference>
<evidence type="ECO:0000313" key="5">
    <source>
        <dbReference type="Proteomes" id="UP000015453"/>
    </source>
</evidence>
<gene>
    <name evidence="4" type="ORF">M569_14450</name>
</gene>
<evidence type="ECO:0000256" key="1">
    <source>
        <dbReference type="ARBA" id="ARBA00007692"/>
    </source>
</evidence>
<keyword evidence="3" id="KW-0809">Transit peptide</keyword>
<name>S8C125_9LAMI</name>
<dbReference type="PANTHER" id="PTHR13068:SF130">
    <property type="entry name" value="TRANSCRIPTION TERMINATION FACTOR MTERF6, CHLOROPLASTIC_MITOCHONDRIAL-LIKE"/>
    <property type="match status" value="1"/>
</dbReference>
<accession>S8C125</accession>
<dbReference type="GO" id="GO:0006353">
    <property type="term" value="P:DNA-templated transcription termination"/>
    <property type="evidence" value="ECO:0007669"/>
    <property type="project" value="UniProtKB-KW"/>
</dbReference>
<comment type="similarity">
    <text evidence="1">Belongs to the mTERF family.</text>
</comment>
<dbReference type="Proteomes" id="UP000015453">
    <property type="component" value="Unassembled WGS sequence"/>
</dbReference>
<reference evidence="4 5" key="1">
    <citation type="journal article" date="2013" name="BMC Genomics">
        <title>The miniature genome of a carnivorous plant Genlisea aurea contains a low number of genes and short non-coding sequences.</title>
        <authorList>
            <person name="Leushkin E.V."/>
            <person name="Sutormin R.A."/>
            <person name="Nabieva E.R."/>
            <person name="Penin A.A."/>
            <person name="Kondrashov A.S."/>
            <person name="Logacheva M.D."/>
        </authorList>
    </citation>
    <scope>NUCLEOTIDE SEQUENCE [LARGE SCALE GENOMIC DNA]</scope>
</reference>
<dbReference type="OrthoDB" id="637682at2759"/>
<dbReference type="PANTHER" id="PTHR13068">
    <property type="entry name" value="CGI-12 PROTEIN-RELATED"/>
    <property type="match status" value="1"/>
</dbReference>
<dbReference type="AlphaFoldDB" id="S8C125"/>
<keyword evidence="2" id="KW-0804">Transcription</keyword>
<dbReference type="EMBL" id="AUSU01007636">
    <property type="protein sequence ID" value="EPS60354.1"/>
    <property type="molecule type" value="Genomic_DNA"/>
</dbReference>
<sequence>MISAQIRKGLTCLFQRNASFHFPSGLARHFFSTSTKGGGSCTQYYYSTTQESVASFMKEFGLSDTQLKNLFKRQSQLRCANLERSIKPKIKVLHDYGLSNSEIAEIISKHPGVLCCSLEKRLIPSLSFLNDLLNSSHDDLFKMLKRFGYGVPMKRILRLFITFPRSLYATNAALMKRIDKLESFGIHAKSTMYVDYFQVMGGMSDRVWEKKMQAFRDLGFTEAEILIIFKRAPRAFAASTQKLKMVTEMLLATEKYSKAGIVSYAVALCYSVENRLKPRLEILKILERMNLIERWPPLGVVIYSTNDSFHDTFVAPYLGKLAISGE</sequence>
<evidence type="ECO:0008006" key="6">
    <source>
        <dbReference type="Google" id="ProtNLM"/>
    </source>
</evidence>
<comment type="caution">
    <text evidence="4">The sequence shown here is derived from an EMBL/GenBank/DDBJ whole genome shotgun (WGS) entry which is preliminary data.</text>
</comment>
<keyword evidence="2" id="KW-0806">Transcription termination</keyword>
<keyword evidence="2" id="KW-0805">Transcription regulation</keyword>